<dbReference type="PANTHER" id="PTHR13341">
    <property type="entry name" value="MIR-INTERACTING SAPOSIN-LIKE PROTEIN"/>
    <property type="match status" value="1"/>
</dbReference>
<dbReference type="GO" id="GO:0005783">
    <property type="term" value="C:endoplasmic reticulum"/>
    <property type="evidence" value="ECO:0007669"/>
    <property type="project" value="TreeGrafter"/>
</dbReference>
<dbReference type="Ensembl" id="ENSELUT00000098923.1">
    <property type="protein sequence ID" value="ENSELUP00000080543.1"/>
    <property type="gene ID" value="ENSELUG00000013440.3"/>
</dbReference>
<dbReference type="InterPro" id="IPR042415">
    <property type="entry name" value="CNPY"/>
</dbReference>
<reference evidence="3 4" key="1">
    <citation type="submission" date="2020-02" db="EMBL/GenBank/DDBJ databases">
        <title>Esox lucius (northern pike) genome, fEsoLuc1, primary haplotype.</title>
        <authorList>
            <person name="Myers G."/>
            <person name="Karagic N."/>
            <person name="Meyer A."/>
            <person name="Pippel M."/>
            <person name="Reichard M."/>
            <person name="Winkler S."/>
            <person name="Tracey A."/>
            <person name="Sims Y."/>
            <person name="Howe K."/>
            <person name="Rhie A."/>
            <person name="Formenti G."/>
            <person name="Durbin R."/>
            <person name="Fedrigo O."/>
            <person name="Jarvis E.D."/>
        </authorList>
    </citation>
    <scope>NUCLEOTIDE SEQUENCE [LARGE SCALE GENOMIC DNA]</scope>
</reference>
<dbReference type="Proteomes" id="UP000265140">
    <property type="component" value="Chromosome 3"/>
</dbReference>
<dbReference type="Pfam" id="PF11938">
    <property type="entry name" value="DUF3456"/>
    <property type="match status" value="1"/>
</dbReference>
<dbReference type="GeneID" id="105024225"/>
<evidence type="ECO:0000313" key="4">
    <source>
        <dbReference type="Proteomes" id="UP000265140"/>
    </source>
</evidence>
<evidence type="ECO:0000313" key="3">
    <source>
        <dbReference type="Ensembl" id="ENSELUP00000080543.1"/>
    </source>
</evidence>
<dbReference type="InterPro" id="IPR021852">
    <property type="entry name" value="DUF3456"/>
</dbReference>
<dbReference type="PANTHER" id="PTHR13341:SF4">
    <property type="entry name" value="CANOPY FGF SIGNALING REGULATOR 1"/>
    <property type="match status" value="1"/>
</dbReference>
<reference evidence="3" key="3">
    <citation type="submission" date="2025-09" db="UniProtKB">
        <authorList>
            <consortium name="Ensembl"/>
        </authorList>
    </citation>
    <scope>IDENTIFICATION</scope>
</reference>
<evidence type="ECO:0000259" key="2">
    <source>
        <dbReference type="Pfam" id="PF11938"/>
    </source>
</evidence>
<dbReference type="AlphaFoldDB" id="A0AAY5JW74"/>
<reference evidence="3" key="2">
    <citation type="submission" date="2025-08" db="UniProtKB">
        <authorList>
            <consortium name="Ensembl"/>
        </authorList>
    </citation>
    <scope>IDENTIFICATION</scope>
</reference>
<proteinExistence type="inferred from homology"/>
<name>A0AAY5JW74_ESOLU</name>
<feature type="domain" description="DUF3456" evidence="2">
    <location>
        <begin position="91"/>
        <end position="237"/>
    </location>
</feature>
<keyword evidence="4" id="KW-1185">Reference proteome</keyword>
<comment type="similarity">
    <text evidence="1">Belongs to the canopy family.</text>
</comment>
<organism evidence="3 4">
    <name type="scientific">Esox lucius</name>
    <name type="common">Northern pike</name>
    <dbReference type="NCBI Taxonomy" id="8010"/>
    <lineage>
        <taxon>Eukaryota</taxon>
        <taxon>Metazoa</taxon>
        <taxon>Chordata</taxon>
        <taxon>Craniata</taxon>
        <taxon>Vertebrata</taxon>
        <taxon>Euteleostomi</taxon>
        <taxon>Actinopterygii</taxon>
        <taxon>Neopterygii</taxon>
        <taxon>Teleostei</taxon>
        <taxon>Protacanthopterygii</taxon>
        <taxon>Esociformes</taxon>
        <taxon>Esocidae</taxon>
        <taxon>Esox</taxon>
    </lineage>
</organism>
<evidence type="ECO:0000256" key="1">
    <source>
        <dbReference type="ARBA" id="ARBA00007285"/>
    </source>
</evidence>
<dbReference type="CTD" id="285888"/>
<protein>
    <recommendedName>
        <fullName evidence="2">DUF3456 domain-containing protein</fullName>
    </recommendedName>
</protein>
<accession>A0AAY5JW74</accession>
<dbReference type="RefSeq" id="XP_010892341.2">
    <property type="nucleotide sequence ID" value="XM_010894039.4"/>
</dbReference>
<dbReference type="GeneTree" id="ENSGT00940000161119"/>
<sequence>MVFIRNAPQSNFTSVFSDCPCSLSSEQALDSCIEHKYHWLTQLSLLCFRAERGNVWTKHGMNMVAWIIQIAMVAMSILIETAEGKKDKVLYCSACRAVVDELNYSISQIDPKKTIHVGGFRLNPDGSLTDKKVPLARSEANLSELLEGVCDSMSDYALHVDPDTKKKQYKRFAPRGSDTGDFPDFNHFKFDGPEGSNSLKFACESIVEELEDDILSLFAKETDHVVDKLCNEVSDHCRDTTFQSDEL</sequence>
<dbReference type="KEGG" id="els:105024225"/>